<dbReference type="PANTHER" id="PTHR39662">
    <property type="entry name" value="DUF354 DOMAIN-CONTAINING PROTEIN-RELATED"/>
    <property type="match status" value="1"/>
</dbReference>
<dbReference type="SUPFAM" id="SSF53756">
    <property type="entry name" value="UDP-Glycosyltransferase/glycogen phosphorylase"/>
    <property type="match status" value="1"/>
</dbReference>
<dbReference type="AlphaFoldDB" id="Q2NEZ3"/>
<sequence length="345" mass="39288">MKIWIDIVNTPHVRFFNGIIKKLRKDGHEVLITARDFSNIHDLLDIFGLEYTSIGDHGVTLEEKLLSSTKRAYDLSKFISKEDIDIAITKHSIELPRVAFGLGIPNIFILDNEHAIAANKLTLPLTNKLIIPEIFDVWNTIKFGMNPNNIVQYNGTCEITHLEDFKYNEKILETLNLDLDDNKKIILMRPEPSLASYLHTDCTKSVLTPIVNELKDIANILVIPRFKAQSTIFKDIPHVHVIKTPVDTFSLTKRADLLIGAGGTMNREAALLKTPVISCYPGKVLSVDKYYIEKGLMKRSTDLNEIIKLAKELLTKKSKEVELKTDNLIDLIVDEIYKTYKEFNK</sequence>
<dbReference type="STRING" id="339860.Msp_1232"/>
<evidence type="ECO:0008006" key="3">
    <source>
        <dbReference type="Google" id="ProtNLM"/>
    </source>
</evidence>
<name>Q2NEZ3_METST</name>
<dbReference type="eggNOG" id="arCOG01395">
    <property type="taxonomic scope" value="Archaea"/>
</dbReference>
<reference evidence="1 2" key="1">
    <citation type="journal article" date="2006" name="J. Bacteriol.">
        <title>The genome sequence of Methanosphaera stadtmanae reveals why this human intestinal archaeon is restricted to methanol and H2 for methane formation and ATP synthesis.</title>
        <authorList>
            <person name="Fricke W.F."/>
            <person name="Seedorf H."/>
            <person name="Henne A."/>
            <person name="Kruer M."/>
            <person name="Liesegang H."/>
            <person name="Hedderich R."/>
            <person name="Gottschalk G."/>
            <person name="Thauer R.K."/>
        </authorList>
    </citation>
    <scope>NUCLEOTIDE SEQUENCE [LARGE SCALE GENOMIC DNA]</scope>
    <source>
        <strain evidence="2">ATCC 43021 / DSM 3091 / JCM 11832 / MCB-3</strain>
    </source>
</reference>
<protein>
    <recommendedName>
        <fullName evidence="3">DUF354 domain-containing protein</fullName>
    </recommendedName>
</protein>
<dbReference type="KEGG" id="mst:Msp_1232"/>
<dbReference type="Pfam" id="PF04007">
    <property type="entry name" value="DUF354"/>
    <property type="match status" value="1"/>
</dbReference>
<dbReference type="InterPro" id="IPR007152">
    <property type="entry name" value="DUF354"/>
</dbReference>
<dbReference type="PIRSF" id="PIRSF005357">
    <property type="entry name" value="UCP005357"/>
    <property type="match status" value="1"/>
</dbReference>
<evidence type="ECO:0000313" key="1">
    <source>
        <dbReference type="EMBL" id="ABC57610.1"/>
    </source>
</evidence>
<gene>
    <name evidence="1" type="ordered locus">Msp_1232</name>
</gene>
<dbReference type="EMBL" id="CP000102">
    <property type="protein sequence ID" value="ABC57610.1"/>
    <property type="molecule type" value="Genomic_DNA"/>
</dbReference>
<keyword evidence="2" id="KW-1185">Reference proteome</keyword>
<dbReference type="RefSeq" id="WP_011406809.1">
    <property type="nucleotide sequence ID" value="NC_007681.1"/>
</dbReference>
<dbReference type="HOGENOM" id="CLU_067068_1_0_2"/>
<organism evidence="1 2">
    <name type="scientific">Methanosphaera stadtmanae (strain ATCC 43021 / DSM 3091 / JCM 11832 / MCB-3)</name>
    <dbReference type="NCBI Taxonomy" id="339860"/>
    <lineage>
        <taxon>Archaea</taxon>
        <taxon>Methanobacteriati</taxon>
        <taxon>Methanobacteriota</taxon>
        <taxon>Methanomada group</taxon>
        <taxon>Methanobacteria</taxon>
        <taxon>Methanobacteriales</taxon>
        <taxon>Methanobacteriaceae</taxon>
        <taxon>Methanosphaera</taxon>
    </lineage>
</organism>
<accession>Q2NEZ3</accession>
<dbReference type="OrthoDB" id="185087at2157"/>
<proteinExistence type="predicted"/>
<evidence type="ECO:0000313" key="2">
    <source>
        <dbReference type="Proteomes" id="UP000001931"/>
    </source>
</evidence>
<dbReference type="GeneID" id="3855476"/>
<dbReference type="PANTHER" id="PTHR39662:SF1">
    <property type="entry name" value="DUF354 DOMAIN-CONTAINING PROTEIN"/>
    <property type="match status" value="1"/>
</dbReference>
<dbReference type="Gene3D" id="3.40.50.2000">
    <property type="entry name" value="Glycogen Phosphorylase B"/>
    <property type="match status" value="1"/>
</dbReference>
<dbReference type="Proteomes" id="UP000001931">
    <property type="component" value="Chromosome"/>
</dbReference>